<protein>
    <submittedName>
        <fullName evidence="3">Adenylate cyclase</fullName>
    </submittedName>
</protein>
<dbReference type="RefSeq" id="WP_064219444.1">
    <property type="nucleotide sequence ID" value="NZ_LVXZ01000124.1"/>
</dbReference>
<feature type="domain" description="CYTH" evidence="1">
    <location>
        <begin position="1"/>
        <end position="203"/>
    </location>
</feature>
<organism evidence="3 4">
    <name type="scientific">Acidithiobacillus ferrooxidans</name>
    <name type="common">Thiobacillus ferrooxidans</name>
    <dbReference type="NCBI Taxonomy" id="920"/>
    <lineage>
        <taxon>Bacteria</taxon>
        <taxon>Pseudomonadati</taxon>
        <taxon>Pseudomonadota</taxon>
        <taxon>Acidithiobacillia</taxon>
        <taxon>Acidithiobacillales</taxon>
        <taxon>Acidithiobacillaceae</taxon>
        <taxon>Acidithiobacillus</taxon>
    </lineage>
</organism>
<feature type="domain" description="CHAD" evidence="2">
    <location>
        <begin position="220"/>
        <end position="490"/>
    </location>
</feature>
<sequence>MEQELKLQILDPSPAAWTKISQHPLLALGTTSPLQLHAFYYDSRDGALQRARLAYRVRREEKEWVATLKAEGQSTGGLHQRPEWNVTVFSSEADLRVFTDPDAVALLTPFLGLVLQVILETRFERLESRVDRVDGSQILVALDRGEIVANGGLREPILEVELELAAGEAAAVLEMGAELCLDLPLLPDGESKMLRGLRLAGLIPAEVGAMRYQTPPLRRHENAGKAFSRLLIQQSQQAISEARRHSADNSTKTLHQLRKTVRSLRALLRFCRALDADSHLASTAQELADWFHQQNIRRDHEVLAMYWEALATATGSEVIPLHSWLIEQAEATPAHLGQCVAAILKLWARLLRAALYSDQDLQHYAEMHLRRQDRQLMAAGAAAKTATSFHALRIRIKNWRYVIIALGDIWPSKDSKTLLKLLSSLQEISGAVHDADMARQHLAGLATSRKHGLAFSAGMLMGYLHARENRQRKKFSRYWERLENAPRPWG</sequence>
<dbReference type="InterPro" id="IPR039013">
    <property type="entry name" value="YgiF"/>
</dbReference>
<dbReference type="OrthoDB" id="3034217at2"/>
<accession>A0A179BFA2</accession>
<dbReference type="SUPFAM" id="SSF55154">
    <property type="entry name" value="CYTH-like phosphatases"/>
    <property type="match status" value="1"/>
</dbReference>
<evidence type="ECO:0000313" key="4">
    <source>
        <dbReference type="Proteomes" id="UP000078302"/>
    </source>
</evidence>
<dbReference type="GO" id="GO:0046872">
    <property type="term" value="F:metal ion binding"/>
    <property type="evidence" value="ECO:0007669"/>
    <property type="project" value="TreeGrafter"/>
</dbReference>
<dbReference type="PROSITE" id="PS51707">
    <property type="entry name" value="CYTH"/>
    <property type="match status" value="1"/>
</dbReference>
<keyword evidence="4" id="KW-1185">Reference proteome</keyword>
<dbReference type="Pfam" id="PF01928">
    <property type="entry name" value="CYTH"/>
    <property type="match status" value="1"/>
</dbReference>
<dbReference type="SMART" id="SM00880">
    <property type="entry name" value="CHAD"/>
    <property type="match status" value="1"/>
</dbReference>
<evidence type="ECO:0000313" key="3">
    <source>
        <dbReference type="EMBL" id="OAP90039.1"/>
    </source>
</evidence>
<evidence type="ECO:0000259" key="2">
    <source>
        <dbReference type="PROSITE" id="PS51708"/>
    </source>
</evidence>
<comment type="caution">
    <text evidence="3">The sequence shown here is derived from an EMBL/GenBank/DDBJ whole genome shotgun (WGS) entry which is preliminary data.</text>
</comment>
<gene>
    <name evidence="3" type="ORF">A4H96_09925</name>
</gene>
<dbReference type="PROSITE" id="PS51708">
    <property type="entry name" value="CHAD"/>
    <property type="match status" value="1"/>
</dbReference>
<name>A0A179BFA2_ACIFR</name>
<dbReference type="InterPro" id="IPR023577">
    <property type="entry name" value="CYTH_domain"/>
</dbReference>
<dbReference type="Proteomes" id="UP000078302">
    <property type="component" value="Unassembled WGS sequence"/>
</dbReference>
<dbReference type="InterPro" id="IPR007899">
    <property type="entry name" value="CHAD_dom"/>
</dbReference>
<reference evidence="3 4" key="1">
    <citation type="submission" date="2016-04" db="EMBL/GenBank/DDBJ databases">
        <title>Acidithiobacillus ferrooxidans genome sequencing and assembly.</title>
        <authorList>
            <person name="Zhou Z."/>
        </authorList>
    </citation>
    <scope>NUCLEOTIDE SEQUENCE [LARGE SCALE GENOMIC DNA]</scope>
    <source>
        <strain evidence="3 4">BY0502</strain>
    </source>
</reference>
<dbReference type="GO" id="GO:0050355">
    <property type="term" value="F:inorganic triphosphate phosphatase activity"/>
    <property type="evidence" value="ECO:0007669"/>
    <property type="project" value="InterPro"/>
</dbReference>
<dbReference type="Gene3D" id="2.40.320.10">
    <property type="entry name" value="Hypothetical Protein Pfu-838710-001"/>
    <property type="match status" value="1"/>
</dbReference>
<dbReference type="EMBL" id="LVXZ01000124">
    <property type="protein sequence ID" value="OAP90039.1"/>
    <property type="molecule type" value="Genomic_DNA"/>
</dbReference>
<dbReference type="Pfam" id="PF05235">
    <property type="entry name" value="CHAD"/>
    <property type="match status" value="1"/>
</dbReference>
<dbReference type="PANTHER" id="PTHR39569">
    <property type="entry name" value="INORGANIC TRIPHOSPHATASE"/>
    <property type="match status" value="1"/>
</dbReference>
<dbReference type="AlphaFoldDB" id="A0A179BFA2"/>
<dbReference type="InterPro" id="IPR038186">
    <property type="entry name" value="CHAD_dom_sf"/>
</dbReference>
<dbReference type="Gene3D" id="1.40.20.10">
    <property type="entry name" value="CHAD domain"/>
    <property type="match status" value="1"/>
</dbReference>
<proteinExistence type="predicted"/>
<dbReference type="InterPro" id="IPR033469">
    <property type="entry name" value="CYTH-like_dom_sf"/>
</dbReference>
<evidence type="ECO:0000259" key="1">
    <source>
        <dbReference type="PROSITE" id="PS51707"/>
    </source>
</evidence>
<dbReference type="PANTHER" id="PTHR39569:SF1">
    <property type="entry name" value="INORGANIC TRIPHOSPHATASE"/>
    <property type="match status" value="1"/>
</dbReference>
<dbReference type="SMART" id="SM01118">
    <property type="entry name" value="CYTH"/>
    <property type="match status" value="1"/>
</dbReference>